<comment type="caution">
    <text evidence="2">The sequence shown here is derived from an EMBL/GenBank/DDBJ whole genome shotgun (WGS) entry which is preliminary data.</text>
</comment>
<gene>
    <name evidence="2" type="ORF">COC69_33565</name>
</gene>
<organism evidence="2 3">
    <name type="scientific">Bacillus cereus</name>
    <dbReference type="NCBI Taxonomy" id="1396"/>
    <lineage>
        <taxon>Bacteria</taxon>
        <taxon>Bacillati</taxon>
        <taxon>Bacillota</taxon>
        <taxon>Bacilli</taxon>
        <taxon>Bacillales</taxon>
        <taxon>Bacillaceae</taxon>
        <taxon>Bacillus</taxon>
        <taxon>Bacillus cereus group</taxon>
    </lineage>
</organism>
<evidence type="ECO:0000256" key="1">
    <source>
        <dbReference type="ARBA" id="ARBA00006547"/>
    </source>
</evidence>
<dbReference type="GO" id="GO:0016407">
    <property type="term" value="F:acetyltransferase activity"/>
    <property type="evidence" value="ECO:0007669"/>
    <property type="project" value="InterPro"/>
</dbReference>
<protein>
    <submittedName>
        <fullName evidence="2">Arylamine N-acetyltransferase</fullName>
    </submittedName>
</protein>
<dbReference type="Gene3D" id="3.30.2140.20">
    <property type="match status" value="1"/>
</dbReference>
<sequence>MSRTNIQEKLLLNKRGGLCYELNSLLYYFLSDCGFDVYRVAGTVYDLSGNKWKPDDGHVIIILKHENQKYIIDGGFASHLPLHPVPFNN</sequence>
<dbReference type="InterPro" id="IPR038765">
    <property type="entry name" value="Papain-like_cys_pep_sf"/>
</dbReference>
<dbReference type="AlphaFoldDB" id="A0A9X7GSJ6"/>
<reference evidence="2 3" key="1">
    <citation type="submission" date="2017-09" db="EMBL/GenBank/DDBJ databases">
        <title>Large-scale bioinformatics analysis of Bacillus genomes uncovers conserved roles of natural products in bacterial physiology.</title>
        <authorList>
            <consortium name="Agbiome Team Llc"/>
            <person name="Bleich R.M."/>
            <person name="Grubbs K.J."/>
            <person name="Santa Maria K.C."/>
            <person name="Allen S.E."/>
            <person name="Farag S."/>
            <person name="Shank E.A."/>
            <person name="Bowers A."/>
        </authorList>
    </citation>
    <scope>NUCLEOTIDE SEQUENCE [LARGE SCALE GENOMIC DNA]</scope>
    <source>
        <strain evidence="2 3">AFS041711</strain>
    </source>
</reference>
<dbReference type="PANTHER" id="PTHR11786:SF0">
    <property type="entry name" value="ARYLAMINE N-ACETYLTRANSFERASE 4-RELATED"/>
    <property type="match status" value="1"/>
</dbReference>
<dbReference type="InterPro" id="IPR053710">
    <property type="entry name" value="Arylamine_NAT_domain_sf"/>
</dbReference>
<dbReference type="EMBL" id="NULI01000464">
    <property type="protein sequence ID" value="PGS57871.1"/>
    <property type="molecule type" value="Genomic_DNA"/>
</dbReference>
<dbReference type="Pfam" id="PF00797">
    <property type="entry name" value="Acetyltransf_2"/>
    <property type="match status" value="1"/>
</dbReference>
<proteinExistence type="inferred from homology"/>
<comment type="similarity">
    <text evidence="1">Belongs to the arylamine N-acetyltransferase family.</text>
</comment>
<dbReference type="Proteomes" id="UP000224203">
    <property type="component" value="Unassembled WGS sequence"/>
</dbReference>
<accession>A0A9X7GSJ6</accession>
<dbReference type="SUPFAM" id="SSF54001">
    <property type="entry name" value="Cysteine proteinases"/>
    <property type="match status" value="1"/>
</dbReference>
<dbReference type="PANTHER" id="PTHR11786">
    <property type="entry name" value="N-HYDROXYARYLAMINE O-ACETYLTRANSFERASE"/>
    <property type="match status" value="1"/>
</dbReference>
<evidence type="ECO:0000313" key="2">
    <source>
        <dbReference type="EMBL" id="PGS57871.1"/>
    </source>
</evidence>
<dbReference type="InterPro" id="IPR001447">
    <property type="entry name" value="Arylamine_N-AcTrfase"/>
</dbReference>
<feature type="non-terminal residue" evidence="2">
    <location>
        <position position="89"/>
    </location>
</feature>
<evidence type="ECO:0000313" key="3">
    <source>
        <dbReference type="Proteomes" id="UP000224203"/>
    </source>
</evidence>
<name>A0A9X7GSJ6_BACCE</name>